<reference evidence="2 3" key="1">
    <citation type="submission" date="2018-07" db="EMBL/GenBank/DDBJ databases">
        <title>A high quality draft genome assembly of the barn swallow (H. rustica rustica).</title>
        <authorList>
            <person name="Formenti G."/>
            <person name="Chiara M."/>
            <person name="Poveda L."/>
            <person name="Francoijs K.-J."/>
            <person name="Bonisoli-Alquati A."/>
            <person name="Canova L."/>
            <person name="Gianfranceschi L."/>
            <person name="Horner D.S."/>
            <person name="Saino N."/>
        </authorList>
    </citation>
    <scope>NUCLEOTIDE SEQUENCE [LARGE SCALE GENOMIC DNA]</scope>
    <source>
        <strain evidence="2">Chelidonia</strain>
        <tissue evidence="2">Blood</tissue>
    </source>
</reference>
<sequence length="158" mass="16967">MHGNEERDDVPCGPNGLTGHEARGQQSGDSYWFASDFTSGILVSSQAREASPGPGHQERQSACMEIVFVSVPKNSPSSSTAQGEVMSVSSSLARQSLHQSSLCPGSYYDQANKLSVVLSQWVPAVSDDVLVLDDKITMSCGTNCWHCGLEIPRFKVTT</sequence>
<evidence type="ECO:0000256" key="1">
    <source>
        <dbReference type="SAM" id="MobiDB-lite"/>
    </source>
</evidence>
<evidence type="ECO:0000313" key="3">
    <source>
        <dbReference type="Proteomes" id="UP000269221"/>
    </source>
</evidence>
<evidence type="ECO:0000313" key="2">
    <source>
        <dbReference type="EMBL" id="RMC18836.1"/>
    </source>
</evidence>
<feature type="region of interest" description="Disordered" evidence="1">
    <location>
        <begin position="1"/>
        <end position="25"/>
    </location>
</feature>
<name>A0A3M0L196_HIRRU</name>
<accession>A0A3M0L196</accession>
<keyword evidence="3" id="KW-1185">Reference proteome</keyword>
<comment type="caution">
    <text evidence="2">The sequence shown here is derived from an EMBL/GenBank/DDBJ whole genome shotgun (WGS) entry which is preliminary data.</text>
</comment>
<proteinExistence type="predicted"/>
<gene>
    <name evidence="2" type="ORF">DUI87_04732</name>
</gene>
<organism evidence="2 3">
    <name type="scientific">Hirundo rustica rustica</name>
    <dbReference type="NCBI Taxonomy" id="333673"/>
    <lineage>
        <taxon>Eukaryota</taxon>
        <taxon>Metazoa</taxon>
        <taxon>Chordata</taxon>
        <taxon>Craniata</taxon>
        <taxon>Vertebrata</taxon>
        <taxon>Euteleostomi</taxon>
        <taxon>Archelosauria</taxon>
        <taxon>Archosauria</taxon>
        <taxon>Dinosauria</taxon>
        <taxon>Saurischia</taxon>
        <taxon>Theropoda</taxon>
        <taxon>Coelurosauria</taxon>
        <taxon>Aves</taxon>
        <taxon>Neognathae</taxon>
        <taxon>Neoaves</taxon>
        <taxon>Telluraves</taxon>
        <taxon>Australaves</taxon>
        <taxon>Passeriformes</taxon>
        <taxon>Sylvioidea</taxon>
        <taxon>Hirundinidae</taxon>
        <taxon>Hirundo</taxon>
    </lineage>
</organism>
<dbReference type="AlphaFoldDB" id="A0A3M0L196"/>
<dbReference type="Proteomes" id="UP000269221">
    <property type="component" value="Unassembled WGS sequence"/>
</dbReference>
<protein>
    <submittedName>
        <fullName evidence="2">Uncharacterized protein</fullName>
    </submittedName>
</protein>
<dbReference type="EMBL" id="QRBI01000096">
    <property type="protein sequence ID" value="RMC18836.1"/>
    <property type="molecule type" value="Genomic_DNA"/>
</dbReference>